<organism evidence="1 2">
    <name type="scientific">Phytoactinopolyspora halophila</name>
    <dbReference type="NCBI Taxonomy" id="1981511"/>
    <lineage>
        <taxon>Bacteria</taxon>
        <taxon>Bacillati</taxon>
        <taxon>Actinomycetota</taxon>
        <taxon>Actinomycetes</taxon>
        <taxon>Jiangellales</taxon>
        <taxon>Jiangellaceae</taxon>
        <taxon>Phytoactinopolyspora</taxon>
    </lineage>
</organism>
<sequence>MAGGVALVLFWGEFEHWRSSRRCVRSERDAFPGGEAVVVLGFRNSGWRANVVNRWRVRVGLRCTWENIRNAVPFIEKADRIKILSHSLHAEKGRTYLQRQRPDLAQRLVRGEDYRFGEWFLVKPFLGVLGKRNLRRIARRSQFPG</sequence>
<evidence type="ECO:0000313" key="1">
    <source>
        <dbReference type="EMBL" id="RAW12582.1"/>
    </source>
</evidence>
<dbReference type="EMBL" id="QMIG01000015">
    <property type="protein sequence ID" value="RAW12582.1"/>
    <property type="molecule type" value="Genomic_DNA"/>
</dbReference>
<dbReference type="Proteomes" id="UP000250462">
    <property type="component" value="Unassembled WGS sequence"/>
</dbReference>
<comment type="caution">
    <text evidence="1">The sequence shown here is derived from an EMBL/GenBank/DDBJ whole genome shotgun (WGS) entry which is preliminary data.</text>
</comment>
<protein>
    <submittedName>
        <fullName evidence="1">YdcF family protein</fullName>
    </submittedName>
</protein>
<proteinExistence type="predicted"/>
<dbReference type="AlphaFoldDB" id="A0A329QMK0"/>
<accession>A0A329QMK0</accession>
<gene>
    <name evidence="1" type="ORF">DPM12_14025</name>
</gene>
<dbReference type="OrthoDB" id="3259960at2"/>
<name>A0A329QMK0_9ACTN</name>
<evidence type="ECO:0000313" key="2">
    <source>
        <dbReference type="Proteomes" id="UP000250462"/>
    </source>
</evidence>
<keyword evidence="2" id="KW-1185">Reference proteome</keyword>
<reference evidence="1 2" key="1">
    <citation type="submission" date="2018-06" db="EMBL/GenBank/DDBJ databases">
        <title>Phytoactinopolyspora halophila sp. nov., a novel halophilic actinomycete isolated from a saline soil in China.</title>
        <authorList>
            <person name="Tang S.-K."/>
        </authorList>
    </citation>
    <scope>NUCLEOTIDE SEQUENCE [LARGE SCALE GENOMIC DNA]</scope>
    <source>
        <strain evidence="1 2">YIM 96934</strain>
    </source>
</reference>